<dbReference type="InterPro" id="IPR020846">
    <property type="entry name" value="MFS_dom"/>
</dbReference>
<dbReference type="InterPro" id="IPR005828">
    <property type="entry name" value="MFS_sugar_transport-like"/>
</dbReference>
<evidence type="ECO:0000259" key="12">
    <source>
        <dbReference type="PROSITE" id="PS50850"/>
    </source>
</evidence>
<evidence type="ECO:0000256" key="6">
    <source>
        <dbReference type="ARBA" id="ARBA00022847"/>
    </source>
</evidence>
<evidence type="ECO:0000256" key="3">
    <source>
        <dbReference type="ARBA" id="ARBA00022448"/>
    </source>
</evidence>
<proteinExistence type="inferred from homology"/>
<accession>A0A1D1ZIC9</accession>
<dbReference type="InterPro" id="IPR045262">
    <property type="entry name" value="STP/PLT_plant"/>
</dbReference>
<dbReference type="InterPro" id="IPR036259">
    <property type="entry name" value="MFS_trans_sf"/>
</dbReference>
<dbReference type="PANTHER" id="PTHR23500">
    <property type="entry name" value="SOLUTE CARRIER FAMILY 2, FACILITATED GLUCOSE TRANSPORTER"/>
    <property type="match status" value="1"/>
</dbReference>
<feature type="transmembrane region" description="Helical" evidence="11">
    <location>
        <begin position="364"/>
        <end position="386"/>
    </location>
</feature>
<dbReference type="InterPro" id="IPR003663">
    <property type="entry name" value="Sugar/inositol_transpt"/>
</dbReference>
<keyword evidence="6" id="KW-0769">Symport</keyword>
<feature type="transmembrane region" description="Helical" evidence="11">
    <location>
        <begin position="398"/>
        <end position="424"/>
    </location>
</feature>
<organism evidence="13">
    <name type="scientific">Anthurium amnicola</name>
    <dbReference type="NCBI Taxonomy" id="1678845"/>
    <lineage>
        <taxon>Eukaryota</taxon>
        <taxon>Viridiplantae</taxon>
        <taxon>Streptophyta</taxon>
        <taxon>Embryophyta</taxon>
        <taxon>Tracheophyta</taxon>
        <taxon>Spermatophyta</taxon>
        <taxon>Magnoliopsida</taxon>
        <taxon>Liliopsida</taxon>
        <taxon>Araceae</taxon>
        <taxon>Pothoideae</taxon>
        <taxon>Potheae</taxon>
        <taxon>Anthurium</taxon>
    </lineage>
</organism>
<dbReference type="PROSITE" id="PS00216">
    <property type="entry name" value="SUGAR_TRANSPORT_1"/>
    <property type="match status" value="1"/>
</dbReference>
<dbReference type="PROSITE" id="PS50850">
    <property type="entry name" value="MFS"/>
    <property type="match status" value="1"/>
</dbReference>
<dbReference type="PRINTS" id="PR00171">
    <property type="entry name" value="SUGRTRNSPORT"/>
</dbReference>
<dbReference type="InterPro" id="IPR005829">
    <property type="entry name" value="Sugar_transporter_CS"/>
</dbReference>
<reference evidence="13" key="1">
    <citation type="submission" date="2015-07" db="EMBL/GenBank/DDBJ databases">
        <title>Transcriptome Assembly of Anthurium amnicola.</title>
        <authorList>
            <person name="Suzuki J."/>
        </authorList>
    </citation>
    <scope>NUCLEOTIDE SEQUENCE</scope>
</reference>
<feature type="transmembrane region" description="Helical" evidence="11">
    <location>
        <begin position="196"/>
        <end position="217"/>
    </location>
</feature>
<dbReference type="Pfam" id="PF00083">
    <property type="entry name" value="Sugar_tr"/>
    <property type="match status" value="1"/>
</dbReference>
<name>A0A1D1ZIC9_9ARAE</name>
<dbReference type="EMBL" id="GDJX01001214">
    <property type="protein sequence ID" value="JAT66722.1"/>
    <property type="molecule type" value="Transcribed_RNA"/>
</dbReference>
<dbReference type="Gene3D" id="1.20.1250.20">
    <property type="entry name" value="MFS general substrate transporter like domains"/>
    <property type="match status" value="1"/>
</dbReference>
<feature type="transmembrane region" description="Helical" evidence="11">
    <location>
        <begin position="171"/>
        <end position="190"/>
    </location>
</feature>
<evidence type="ECO:0000256" key="4">
    <source>
        <dbReference type="ARBA" id="ARBA00022597"/>
    </source>
</evidence>
<protein>
    <submittedName>
        <fullName evidence="13">Polyol transporter 5</fullName>
    </submittedName>
</protein>
<dbReference type="GO" id="GO:0016020">
    <property type="term" value="C:membrane"/>
    <property type="evidence" value="ECO:0007669"/>
    <property type="project" value="UniProtKB-SubCell"/>
</dbReference>
<evidence type="ECO:0000256" key="11">
    <source>
        <dbReference type="SAM" id="Phobius"/>
    </source>
</evidence>
<evidence type="ECO:0000256" key="2">
    <source>
        <dbReference type="ARBA" id="ARBA00010992"/>
    </source>
</evidence>
<keyword evidence="8 11" id="KW-0472">Membrane</keyword>
<feature type="transmembrane region" description="Helical" evidence="11">
    <location>
        <begin position="339"/>
        <end position="357"/>
    </location>
</feature>
<feature type="transmembrane region" description="Helical" evidence="11">
    <location>
        <begin position="468"/>
        <end position="486"/>
    </location>
</feature>
<gene>
    <name evidence="13" type="primary">PLT5_0</name>
    <name evidence="13" type="ORF">g.116531</name>
</gene>
<evidence type="ECO:0000256" key="7">
    <source>
        <dbReference type="ARBA" id="ARBA00022989"/>
    </source>
</evidence>
<keyword evidence="4" id="KW-0762">Sugar transport</keyword>
<feature type="domain" description="Major facilitator superfamily (MFS) profile" evidence="12">
    <location>
        <begin position="41"/>
        <end position="490"/>
    </location>
</feature>
<keyword evidence="3 9" id="KW-0813">Transport</keyword>
<feature type="transmembrane region" description="Helical" evidence="11">
    <location>
        <begin position="108"/>
        <end position="130"/>
    </location>
</feature>
<feature type="region of interest" description="Disordered" evidence="10">
    <location>
        <begin position="1"/>
        <end position="32"/>
    </location>
</feature>
<dbReference type="FunFam" id="1.20.1250.20:FF:000025">
    <property type="entry name" value="probable polyol transporter 4"/>
    <property type="match status" value="1"/>
</dbReference>
<evidence type="ECO:0000256" key="10">
    <source>
        <dbReference type="SAM" id="MobiDB-lite"/>
    </source>
</evidence>
<evidence type="ECO:0000256" key="5">
    <source>
        <dbReference type="ARBA" id="ARBA00022692"/>
    </source>
</evidence>
<dbReference type="GO" id="GO:0015293">
    <property type="term" value="F:symporter activity"/>
    <property type="evidence" value="ECO:0007669"/>
    <property type="project" value="UniProtKB-KW"/>
</dbReference>
<feature type="transmembrane region" description="Helical" evidence="11">
    <location>
        <begin position="37"/>
        <end position="57"/>
    </location>
</feature>
<dbReference type="GO" id="GO:0015144">
    <property type="term" value="F:carbohydrate transmembrane transporter activity"/>
    <property type="evidence" value="ECO:0007669"/>
    <property type="project" value="InterPro"/>
</dbReference>
<dbReference type="SUPFAM" id="SSF103473">
    <property type="entry name" value="MFS general substrate transporter"/>
    <property type="match status" value="1"/>
</dbReference>
<feature type="transmembrane region" description="Helical" evidence="11">
    <location>
        <begin position="136"/>
        <end position="159"/>
    </location>
</feature>
<sequence>MSDPKSSQAKELPAASSPQGTTLAMGSPKKPAGGNKYALACAVLASMTSILLGYDVAVMSGAGLFIKEDLHVNDTQLEILAGIINLYSLIGSFAAGRISDRIGRRYTIVIAAAIFFVGALMMGLAPNYAALMAGRFVAGVGVGFALMIAPVYTAEVAPVSARGFLTSFPEVFINAGVMLGYVSNFAFAGLPRHLGWRVMFCVGAVPPVFLAAGVMAMPESPRWLVMQGRLGDARRVLSKTSDSPEEAELRLEEIKDAAGIPASCVDDVVPVPKRRSRGEGVWRELLLRPTPPVRRIVFAALGLQFFQQASGIDSVVLYAPRVFDKAGIKSQTNTLGATVAVGATKASFILVATFLLDRVGRRPLLLASAGGMVASLLGLGTGLTLVDRHHGQRHTWAVALSVATVLTFVASFSIGLGPIAWVYCSEIFPLRLRAQGNSLGAAMNRTMSGVISMTFLSLSKAITTGGAFFLYSGIATAGWLFFYVFLPETRGRTLEEVEILFTRETDPPKDRAADATGGEVPLGNTTTYGRSISYRQNAGPNGQEHQGIRV</sequence>
<dbReference type="NCBIfam" id="TIGR00879">
    <property type="entry name" value="SP"/>
    <property type="match status" value="1"/>
</dbReference>
<evidence type="ECO:0000256" key="1">
    <source>
        <dbReference type="ARBA" id="ARBA00004141"/>
    </source>
</evidence>
<keyword evidence="7 11" id="KW-1133">Transmembrane helix</keyword>
<dbReference type="PANTHER" id="PTHR23500:SF519">
    <property type="entry name" value="POLYOL TRANSPORTER 5-LIKE"/>
    <property type="match status" value="1"/>
</dbReference>
<evidence type="ECO:0000313" key="13">
    <source>
        <dbReference type="EMBL" id="JAT66722.1"/>
    </source>
</evidence>
<dbReference type="AlphaFoldDB" id="A0A1D1ZIC9"/>
<dbReference type="PROSITE" id="PS00217">
    <property type="entry name" value="SUGAR_TRANSPORT_2"/>
    <property type="match status" value="1"/>
</dbReference>
<keyword evidence="5 11" id="KW-0812">Transmembrane</keyword>
<comment type="subcellular location">
    <subcellularLocation>
        <location evidence="1">Membrane</location>
        <topology evidence="1">Multi-pass membrane protein</topology>
    </subcellularLocation>
</comment>
<feature type="transmembrane region" description="Helical" evidence="11">
    <location>
        <begin position="77"/>
        <end position="96"/>
    </location>
</feature>
<evidence type="ECO:0000256" key="9">
    <source>
        <dbReference type="RuleBase" id="RU003346"/>
    </source>
</evidence>
<evidence type="ECO:0000256" key="8">
    <source>
        <dbReference type="ARBA" id="ARBA00023136"/>
    </source>
</evidence>
<comment type="similarity">
    <text evidence="2 9">Belongs to the major facilitator superfamily. Sugar transporter (TC 2.A.1.1) family.</text>
</comment>